<name>A0AAJ7QI71_LATCA</name>
<organism evidence="2 3">
    <name type="scientific">Lates calcarifer</name>
    <name type="common">Barramundi</name>
    <name type="synonym">Holocentrus calcarifer</name>
    <dbReference type="NCBI Taxonomy" id="8187"/>
    <lineage>
        <taxon>Eukaryota</taxon>
        <taxon>Metazoa</taxon>
        <taxon>Chordata</taxon>
        <taxon>Craniata</taxon>
        <taxon>Vertebrata</taxon>
        <taxon>Euteleostomi</taxon>
        <taxon>Actinopterygii</taxon>
        <taxon>Neopterygii</taxon>
        <taxon>Teleostei</taxon>
        <taxon>Neoteleostei</taxon>
        <taxon>Acanthomorphata</taxon>
        <taxon>Carangaria</taxon>
        <taxon>Carangaria incertae sedis</taxon>
        <taxon>Centropomidae</taxon>
        <taxon>Lates</taxon>
    </lineage>
</organism>
<reference evidence="3" key="1">
    <citation type="submission" date="2025-08" db="UniProtKB">
        <authorList>
            <consortium name="RefSeq"/>
        </authorList>
    </citation>
    <scope>IDENTIFICATION</scope>
    <source>
        <tissue evidence="3">Brain</tissue>
    </source>
</reference>
<sequence length="393" mass="43812">MEFIEGSRGTYRPIKVLFDTPIYERALQICWHTGSYKCQIALVAELLRLQQQTQLPSEVTAEDMTDLLVEESKSTLRVQLWEFELEDFEEDEARPLLRLVWAVNTSMKMRDIEFEARRLLTSPETIPPQFQHPKIIGQAQKYARTLAEQHQEAPSSKLLGPREVVIEVVPKVIQGFWLPPPNTSLNMPSQKLSKMAVGLTKAVEDQVTTALSTVLRQVTFSRSIRDDMVLSILGKVRQSYSQDILVKKLNCFTAEILNAITDTAATEICELFEPQIKASVNMKAEKDCTQAEDVVDGAEAKTGPAEDQSEEPGLKEDTEPIRKLDSAVATPPPAPLITAAELPANTATQNYFISNLDEEQPTPSPQPDSAVVSPPVTALLTSSTEPPVHHRLR</sequence>
<protein>
    <submittedName>
        <fullName evidence="3">Uncharacterized protein LOC108900338</fullName>
    </submittedName>
</protein>
<dbReference type="GeneID" id="108900338"/>
<dbReference type="KEGG" id="lcf:108900338"/>
<accession>A0AAJ7QI71</accession>
<dbReference type="AlphaFoldDB" id="A0AAJ7QI71"/>
<gene>
    <name evidence="3" type="primary">LOC108900338</name>
</gene>
<proteinExistence type="predicted"/>
<feature type="region of interest" description="Disordered" evidence="1">
    <location>
        <begin position="350"/>
        <end position="393"/>
    </location>
</feature>
<dbReference type="Proteomes" id="UP000694890">
    <property type="component" value="Linkage group LG3"/>
</dbReference>
<feature type="region of interest" description="Disordered" evidence="1">
    <location>
        <begin position="296"/>
        <end position="319"/>
    </location>
</feature>
<evidence type="ECO:0000313" key="2">
    <source>
        <dbReference type="Proteomes" id="UP000694890"/>
    </source>
</evidence>
<dbReference type="RefSeq" id="XP_018556841.1">
    <property type="nucleotide sequence ID" value="XM_018701325.2"/>
</dbReference>
<evidence type="ECO:0000256" key="1">
    <source>
        <dbReference type="SAM" id="MobiDB-lite"/>
    </source>
</evidence>
<evidence type="ECO:0000313" key="3">
    <source>
        <dbReference type="RefSeq" id="XP_018556841.1"/>
    </source>
</evidence>